<dbReference type="InterPro" id="IPR008538">
    <property type="entry name" value="Uma2"/>
</dbReference>
<dbReference type="InterPro" id="IPR012296">
    <property type="entry name" value="Nuclease_put_TT1808"/>
</dbReference>
<sequence>MTVEPVPDWLIPPPEGFTVDAFLRLSNLPRHTELIDGSLIFVSPQVKWHRQVIDHLRRELDLQAPENLRADREMAVKLGVRQMPEPDVLVVTSEAFDRADPDSYYFAEDVVLAVEVVSKDSQERDRDTKPGKYAKAGIRHYWRVERNGAAPVVYAYELDPATNSYALLGIFHDILKIPVPFPVEIGLVIEQGRG</sequence>
<dbReference type="AlphaFoldDB" id="A0A7K0D0X4"/>
<dbReference type="InterPro" id="IPR011335">
    <property type="entry name" value="Restrct_endonuc-II-like"/>
</dbReference>
<keyword evidence="3" id="KW-1185">Reference proteome</keyword>
<dbReference type="Pfam" id="PF05685">
    <property type="entry name" value="Uma2"/>
    <property type="match status" value="1"/>
</dbReference>
<evidence type="ECO:0000313" key="2">
    <source>
        <dbReference type="EMBL" id="MQY19370.1"/>
    </source>
</evidence>
<dbReference type="CDD" id="cd06260">
    <property type="entry name" value="DUF820-like"/>
    <property type="match status" value="1"/>
</dbReference>
<dbReference type="Proteomes" id="UP000438448">
    <property type="component" value="Unassembled WGS sequence"/>
</dbReference>
<dbReference type="Gene3D" id="3.90.1570.10">
    <property type="entry name" value="tt1808, chain A"/>
    <property type="match status" value="1"/>
</dbReference>
<feature type="domain" description="Putative restriction endonuclease" evidence="1">
    <location>
        <begin position="20"/>
        <end position="185"/>
    </location>
</feature>
<dbReference type="PANTHER" id="PTHR35400:SF3">
    <property type="entry name" value="SLL1072 PROTEIN"/>
    <property type="match status" value="1"/>
</dbReference>
<dbReference type="OrthoDB" id="9799703at2"/>
<dbReference type="PANTHER" id="PTHR35400">
    <property type="entry name" value="SLR1083 PROTEIN"/>
    <property type="match status" value="1"/>
</dbReference>
<dbReference type="EMBL" id="WEGK01000004">
    <property type="protein sequence ID" value="MQY19370.1"/>
    <property type="molecule type" value="Genomic_DNA"/>
</dbReference>
<name>A0A7K0D0X4_9NOCA</name>
<evidence type="ECO:0000259" key="1">
    <source>
        <dbReference type="Pfam" id="PF05685"/>
    </source>
</evidence>
<dbReference type="RefSeq" id="WP_153410132.1">
    <property type="nucleotide sequence ID" value="NZ_WEGK01000004.1"/>
</dbReference>
<comment type="caution">
    <text evidence="2">The sequence shown here is derived from an EMBL/GenBank/DDBJ whole genome shotgun (WGS) entry which is preliminary data.</text>
</comment>
<reference evidence="2 3" key="1">
    <citation type="submission" date="2019-10" db="EMBL/GenBank/DDBJ databases">
        <title>Nocardia macrotermitis sp. nov. and Nocardia aurantia sp. nov., isolated from the gut of fungus growing-termite Macrotermes natalensis.</title>
        <authorList>
            <person name="Benndorf R."/>
            <person name="Schwitalla J."/>
            <person name="Martin K."/>
            <person name="De Beer W."/>
            <person name="Kaster A.-K."/>
            <person name="Vollmers J."/>
            <person name="Poulsen M."/>
            <person name="Beemelmanns C."/>
        </authorList>
    </citation>
    <scope>NUCLEOTIDE SEQUENCE [LARGE SCALE GENOMIC DNA]</scope>
    <source>
        <strain evidence="2 3">RB20</strain>
    </source>
</reference>
<evidence type="ECO:0000313" key="3">
    <source>
        <dbReference type="Proteomes" id="UP000438448"/>
    </source>
</evidence>
<accession>A0A7K0D0X4</accession>
<proteinExistence type="predicted"/>
<gene>
    <name evidence="2" type="ORF">NRB20_24590</name>
</gene>
<organism evidence="2 3">
    <name type="scientific">Nocardia macrotermitis</name>
    <dbReference type="NCBI Taxonomy" id="2585198"/>
    <lineage>
        <taxon>Bacteria</taxon>
        <taxon>Bacillati</taxon>
        <taxon>Actinomycetota</taxon>
        <taxon>Actinomycetes</taxon>
        <taxon>Mycobacteriales</taxon>
        <taxon>Nocardiaceae</taxon>
        <taxon>Nocardia</taxon>
    </lineage>
</organism>
<dbReference type="SUPFAM" id="SSF52980">
    <property type="entry name" value="Restriction endonuclease-like"/>
    <property type="match status" value="1"/>
</dbReference>
<protein>
    <recommendedName>
        <fullName evidence="1">Putative restriction endonuclease domain-containing protein</fullName>
    </recommendedName>
</protein>